<keyword evidence="7" id="KW-0067">ATP-binding</keyword>
<keyword evidence="8 10" id="KW-0175">Coiled coil</keyword>
<dbReference type="SUPFAM" id="SSF52540">
    <property type="entry name" value="P-loop containing nucleoside triphosphate hydrolases"/>
    <property type="match status" value="1"/>
</dbReference>
<dbReference type="PANTHER" id="PTHR45916">
    <property type="entry name" value="STRUCTURAL MAINTENANCE OF CHROMOSOMES PROTEIN 5"/>
    <property type="match status" value="1"/>
</dbReference>
<evidence type="ECO:0000313" key="12">
    <source>
        <dbReference type="Proteomes" id="UP000253551"/>
    </source>
</evidence>
<dbReference type="FunFam" id="3.40.50.300:FF:001301">
    <property type="entry name" value="Structural maintenance of chromosomes 5"/>
    <property type="match status" value="1"/>
</dbReference>
<dbReference type="GO" id="GO:0005634">
    <property type="term" value="C:nucleus"/>
    <property type="evidence" value="ECO:0007669"/>
    <property type="project" value="UniProtKB-SubCell"/>
</dbReference>
<keyword evidence="12" id="KW-1185">Reference proteome</keyword>
<keyword evidence="9" id="KW-0539">Nucleus</keyword>
<comment type="caution">
    <text evidence="11">The sequence shown here is derived from an EMBL/GenBank/DDBJ whole genome shotgun (WGS) entry which is preliminary data.</text>
</comment>
<dbReference type="OrthoDB" id="10254973at2759"/>
<keyword evidence="5" id="KW-0158">Chromosome</keyword>
<comment type="similarity">
    <text evidence="3">Belongs to the SMC family. SMC5 subfamily.</text>
</comment>
<evidence type="ECO:0000256" key="8">
    <source>
        <dbReference type="ARBA" id="ARBA00023054"/>
    </source>
</evidence>
<dbReference type="PANTHER" id="PTHR45916:SF1">
    <property type="entry name" value="STRUCTURAL MAINTENANCE OF CHROMOSOMES PROTEIN 5"/>
    <property type="match status" value="1"/>
</dbReference>
<evidence type="ECO:0000256" key="3">
    <source>
        <dbReference type="ARBA" id="ARBA00010171"/>
    </source>
</evidence>
<feature type="coiled-coil region" evidence="10">
    <location>
        <begin position="194"/>
        <end position="221"/>
    </location>
</feature>
<reference evidence="11 12" key="1">
    <citation type="journal article" date="2018" name="G3 (Bethesda)">
        <title>Phylogenetic and Phylogenomic Definition of Rhizopus Species.</title>
        <authorList>
            <person name="Gryganskyi A.P."/>
            <person name="Golan J."/>
            <person name="Dolatabadi S."/>
            <person name="Mondo S."/>
            <person name="Robb S."/>
            <person name="Idnurm A."/>
            <person name="Muszewska A."/>
            <person name="Steczkiewicz K."/>
            <person name="Masonjones S."/>
            <person name="Liao H.L."/>
            <person name="Gajdeczka M.T."/>
            <person name="Anike F."/>
            <person name="Vuek A."/>
            <person name="Anishchenko I.M."/>
            <person name="Voigt K."/>
            <person name="de Hoog G.S."/>
            <person name="Smith M.E."/>
            <person name="Heitman J."/>
            <person name="Vilgalys R."/>
            <person name="Stajich J.E."/>
        </authorList>
    </citation>
    <scope>NUCLEOTIDE SEQUENCE [LARGE SCALE GENOMIC DNA]</scope>
    <source>
        <strain evidence="11 12">LSU 92-RS-03</strain>
    </source>
</reference>
<feature type="coiled-coil region" evidence="10">
    <location>
        <begin position="72"/>
        <end position="169"/>
    </location>
</feature>
<feature type="coiled-coil region" evidence="10">
    <location>
        <begin position="289"/>
        <end position="323"/>
    </location>
</feature>
<evidence type="ECO:0000313" key="11">
    <source>
        <dbReference type="EMBL" id="RCI03711.1"/>
    </source>
</evidence>
<evidence type="ECO:0000256" key="9">
    <source>
        <dbReference type="ARBA" id="ARBA00023242"/>
    </source>
</evidence>
<proteinExistence type="inferred from homology"/>
<sequence length="491" mass="57591">IVNSNIFRKFAIGQTFYNVKTSIYGKKSKQTTTTSVRPATYLGNSVDVEARTQLTEQIRTIQGNMQQTDVEIKELHVEHDRIKQLLEELKHKKEDLQARKRDIQIQLQRYEKFKHRLQMTRSELEELKKKPEEDKRKIRELEESIQGLLENEERVLDRYQQALAECIKLYEKRNIAHIESAFYDAKHTAARNYRKEHASVLEGAERNLSAAKKDYMIAEKETRRAMEACKEAGHELPEELDEAFKEIVTKWKEEGGLDITSEDLESKIAEEKGKAEGIRFANPHAMKHYEERKREIAGLEAKMEQNKQKLETFRNKISTIKDQWAPHIKELVERINVKFQAAFRRIHCEGQISVDESPDFDRWGINIYVKFRDNEKLQLLTGQRQSGGERSVTTILYLMSLQDLAKSPFRVVDEINQGMDPRNERMIHEQIVKGASRPGTSQYFLITPKLLPDLYYNERVRVLCIYNSEWLPEKIKPLSEYLNHARQTKVA</sequence>
<keyword evidence="6" id="KW-0547">Nucleotide-binding</keyword>
<dbReference type="Gene3D" id="3.40.50.300">
    <property type="entry name" value="P-loop containing nucleotide triphosphate hydrolases"/>
    <property type="match status" value="1"/>
</dbReference>
<dbReference type="GO" id="GO:0003697">
    <property type="term" value="F:single-stranded DNA binding"/>
    <property type="evidence" value="ECO:0007669"/>
    <property type="project" value="TreeGrafter"/>
</dbReference>
<dbReference type="InterPro" id="IPR027417">
    <property type="entry name" value="P-loop_NTPase"/>
</dbReference>
<evidence type="ECO:0000256" key="7">
    <source>
        <dbReference type="ARBA" id="ARBA00022840"/>
    </source>
</evidence>
<comment type="subcellular location">
    <subcellularLocation>
        <location evidence="2">Chromosome</location>
    </subcellularLocation>
    <subcellularLocation>
        <location evidence="1">Nucleus</location>
    </subcellularLocation>
</comment>
<evidence type="ECO:0000256" key="2">
    <source>
        <dbReference type="ARBA" id="ARBA00004286"/>
    </source>
</evidence>
<evidence type="ECO:0000256" key="10">
    <source>
        <dbReference type="SAM" id="Coils"/>
    </source>
</evidence>
<accession>A0A367KNG6</accession>
<dbReference type="GO" id="GO:0000724">
    <property type="term" value="P:double-strand break repair via homologous recombination"/>
    <property type="evidence" value="ECO:0007669"/>
    <property type="project" value="TreeGrafter"/>
</dbReference>
<evidence type="ECO:0000256" key="6">
    <source>
        <dbReference type="ARBA" id="ARBA00022741"/>
    </source>
</evidence>
<evidence type="ECO:0000256" key="1">
    <source>
        <dbReference type="ARBA" id="ARBA00004123"/>
    </source>
</evidence>
<dbReference type="GO" id="GO:0030915">
    <property type="term" value="C:Smc5-Smc6 complex"/>
    <property type="evidence" value="ECO:0007669"/>
    <property type="project" value="TreeGrafter"/>
</dbReference>
<feature type="non-terminal residue" evidence="11">
    <location>
        <position position="1"/>
    </location>
</feature>
<gene>
    <name evidence="11" type="primary">SMC5</name>
    <name evidence="11" type="ORF">CU098_003680</name>
</gene>
<name>A0A367KNG6_RHIST</name>
<evidence type="ECO:0000256" key="5">
    <source>
        <dbReference type="ARBA" id="ARBA00022454"/>
    </source>
</evidence>
<evidence type="ECO:0000256" key="4">
    <source>
        <dbReference type="ARBA" id="ARBA00018687"/>
    </source>
</evidence>
<dbReference type="AlphaFoldDB" id="A0A367KNG6"/>
<protein>
    <recommendedName>
        <fullName evidence="4">Structural maintenance of chromosomes protein 5</fullName>
    </recommendedName>
</protein>
<dbReference type="GO" id="GO:0005524">
    <property type="term" value="F:ATP binding"/>
    <property type="evidence" value="ECO:0007669"/>
    <property type="project" value="UniProtKB-KW"/>
</dbReference>
<dbReference type="Proteomes" id="UP000253551">
    <property type="component" value="Unassembled WGS sequence"/>
</dbReference>
<dbReference type="STRING" id="4846.A0A367KNG6"/>
<organism evidence="11 12">
    <name type="scientific">Rhizopus stolonifer</name>
    <name type="common">Rhizopus nigricans</name>
    <dbReference type="NCBI Taxonomy" id="4846"/>
    <lineage>
        <taxon>Eukaryota</taxon>
        <taxon>Fungi</taxon>
        <taxon>Fungi incertae sedis</taxon>
        <taxon>Mucoromycota</taxon>
        <taxon>Mucoromycotina</taxon>
        <taxon>Mucoromycetes</taxon>
        <taxon>Mucorales</taxon>
        <taxon>Mucorineae</taxon>
        <taxon>Rhizopodaceae</taxon>
        <taxon>Rhizopus</taxon>
    </lineage>
</organism>
<dbReference type="EMBL" id="PJQM01000921">
    <property type="protein sequence ID" value="RCI03711.1"/>
    <property type="molecule type" value="Genomic_DNA"/>
</dbReference>